<dbReference type="PRINTS" id="PR01415">
    <property type="entry name" value="ANKYRIN"/>
</dbReference>
<dbReference type="SMART" id="SM00248">
    <property type="entry name" value="ANK"/>
    <property type="match status" value="4"/>
</dbReference>
<evidence type="ECO:0008006" key="5">
    <source>
        <dbReference type="Google" id="ProtNLM"/>
    </source>
</evidence>
<organism evidence="4">
    <name type="scientific">Haptolina brevifila</name>
    <dbReference type="NCBI Taxonomy" id="156173"/>
    <lineage>
        <taxon>Eukaryota</taxon>
        <taxon>Haptista</taxon>
        <taxon>Haptophyta</taxon>
        <taxon>Prymnesiophyceae</taxon>
        <taxon>Prymnesiales</taxon>
        <taxon>Prymnesiaceae</taxon>
        <taxon>Haptolina</taxon>
    </lineage>
</organism>
<evidence type="ECO:0000256" key="1">
    <source>
        <dbReference type="ARBA" id="ARBA00022737"/>
    </source>
</evidence>
<dbReference type="GO" id="GO:0045087">
    <property type="term" value="P:innate immune response"/>
    <property type="evidence" value="ECO:0007669"/>
    <property type="project" value="TreeGrafter"/>
</dbReference>
<evidence type="ECO:0000256" key="2">
    <source>
        <dbReference type="ARBA" id="ARBA00023043"/>
    </source>
</evidence>
<dbReference type="InterPro" id="IPR002110">
    <property type="entry name" value="Ankyrin_rpt"/>
</dbReference>
<dbReference type="PROSITE" id="PS50297">
    <property type="entry name" value="ANK_REP_REGION"/>
    <property type="match status" value="2"/>
</dbReference>
<dbReference type="EMBL" id="HBGU01062307">
    <property type="protein sequence ID" value="CAD9519126.1"/>
    <property type="molecule type" value="Transcribed_RNA"/>
</dbReference>
<dbReference type="Gene3D" id="1.25.40.20">
    <property type="entry name" value="Ankyrin repeat-containing domain"/>
    <property type="match status" value="2"/>
</dbReference>
<gene>
    <name evidence="4" type="ORF">CBRE1094_LOCUS33970</name>
</gene>
<dbReference type="SUPFAM" id="SSF48403">
    <property type="entry name" value="Ankyrin repeat"/>
    <property type="match status" value="1"/>
</dbReference>
<dbReference type="GO" id="GO:0005737">
    <property type="term" value="C:cytoplasm"/>
    <property type="evidence" value="ECO:0007669"/>
    <property type="project" value="TreeGrafter"/>
</dbReference>
<accession>A0A7S2IHV8</accession>
<reference evidence="4" key="1">
    <citation type="submission" date="2021-01" db="EMBL/GenBank/DDBJ databases">
        <authorList>
            <person name="Corre E."/>
            <person name="Pelletier E."/>
            <person name="Niang G."/>
            <person name="Scheremetjew M."/>
            <person name="Finn R."/>
            <person name="Kale V."/>
            <person name="Holt S."/>
            <person name="Cochrane G."/>
            <person name="Meng A."/>
            <person name="Brown T."/>
            <person name="Cohen L."/>
        </authorList>
    </citation>
    <scope>NUCLEOTIDE SEQUENCE</scope>
    <source>
        <strain evidence="4">UTEX LB 985</strain>
    </source>
</reference>
<dbReference type="PANTHER" id="PTHR23206:SF8">
    <property type="entry name" value="ANKYRIN REPEAT AND KH DOMAIN-CONTAINING 1"/>
    <property type="match status" value="1"/>
</dbReference>
<dbReference type="Pfam" id="PF13637">
    <property type="entry name" value="Ank_4"/>
    <property type="match status" value="1"/>
</dbReference>
<proteinExistence type="predicted"/>
<evidence type="ECO:0000313" key="4">
    <source>
        <dbReference type="EMBL" id="CAD9519126.1"/>
    </source>
</evidence>
<dbReference type="Pfam" id="PF12796">
    <property type="entry name" value="Ank_2"/>
    <property type="match status" value="1"/>
</dbReference>
<dbReference type="PROSITE" id="PS50088">
    <property type="entry name" value="ANK_REPEAT"/>
    <property type="match status" value="2"/>
</dbReference>
<dbReference type="InterPro" id="IPR051631">
    <property type="entry name" value="Ankyrin-KH/SAM_domain"/>
</dbReference>
<protein>
    <recommendedName>
        <fullName evidence="5">Ankyrin repeat domain-containing protein</fullName>
    </recommendedName>
</protein>
<dbReference type="AlphaFoldDB" id="A0A7S2IHV8"/>
<dbReference type="InterPro" id="IPR036770">
    <property type="entry name" value="Ankyrin_rpt-contain_sf"/>
</dbReference>
<sequence length="299" mass="32691">MLSFKSSFNSKGTGMSFKGKGSFKRIANKFVLGGKVNDLVTDRAAGPQVNGLLSVLTVKNQASKWRVASQESAAYDSTSFSRGAPGTIGASREVQWKETAAAMHKDDRVSADALLRKACAAGVLNRVRLLIDQGLCNVNSYDEAFERTPLHFAALHGHTAIVRLLITRGARHHAKDLSSMTPLHIAAEAGHTAVIDALVECGADLSARSSIGNTALHHSAYNAHKQATLRLLALMVDRQVLVENERGDLNYSNWRNNWGKTPADLAKEKGHDEILRLLEPRAHDHRPVRRVKKRPAQAR</sequence>
<dbReference type="PANTHER" id="PTHR23206">
    <property type="entry name" value="MASK PROTEIN"/>
    <property type="match status" value="1"/>
</dbReference>
<keyword evidence="2 3" id="KW-0040">ANK repeat</keyword>
<evidence type="ECO:0000256" key="3">
    <source>
        <dbReference type="PROSITE-ProRule" id="PRU00023"/>
    </source>
</evidence>
<feature type="repeat" description="ANK" evidence="3">
    <location>
        <begin position="178"/>
        <end position="210"/>
    </location>
</feature>
<feature type="repeat" description="ANK" evidence="3">
    <location>
        <begin position="145"/>
        <end position="177"/>
    </location>
</feature>
<keyword evidence="1" id="KW-0677">Repeat</keyword>
<name>A0A7S2IHV8_9EUKA</name>